<proteinExistence type="predicted"/>
<keyword evidence="1" id="KW-1015">Disulfide bond</keyword>
<comment type="caution">
    <text evidence="4">The sequence shown here is derived from an EMBL/GenBank/DDBJ whole genome shotgun (WGS) entry which is preliminary data.</text>
</comment>
<dbReference type="Gene3D" id="2.60.40.10">
    <property type="entry name" value="Immunoglobulins"/>
    <property type="match status" value="1"/>
</dbReference>
<gene>
    <name evidence="4" type="ORF">BSL78_14140</name>
</gene>
<evidence type="ECO:0000256" key="1">
    <source>
        <dbReference type="ARBA" id="ARBA00023157"/>
    </source>
</evidence>
<name>A0A2G8KLU6_STIJA</name>
<keyword evidence="5" id="KW-1185">Reference proteome</keyword>
<keyword evidence="2" id="KW-0472">Membrane</keyword>
<sequence length="220" mass="24388">MFNVTDDEGTNSTDSHGVIDITCTARNARPAVMIRFKTDGSEWINPSETWTVSKGMTFDTSATLKYNFRTNQTDAFITCQSFGQTSVSATEKTIHLYLPRCNITISGNEVRCTCQANPPVHKYRMEINEIYKTDIFVYWDSNSANITCFGTNVMGTGLSSLQFHGDKAGFGIFPIVVMISVAAVLSTMCCLAVICIKRRCSSRGEKSNGMYSCTYIFVRG</sequence>
<organism evidence="4 5">
    <name type="scientific">Stichopus japonicus</name>
    <name type="common">Sea cucumber</name>
    <dbReference type="NCBI Taxonomy" id="307972"/>
    <lineage>
        <taxon>Eukaryota</taxon>
        <taxon>Metazoa</taxon>
        <taxon>Echinodermata</taxon>
        <taxon>Eleutherozoa</taxon>
        <taxon>Echinozoa</taxon>
        <taxon>Holothuroidea</taxon>
        <taxon>Aspidochirotacea</taxon>
        <taxon>Aspidochirotida</taxon>
        <taxon>Stichopodidae</taxon>
        <taxon>Apostichopus</taxon>
    </lineage>
</organism>
<evidence type="ECO:0000256" key="2">
    <source>
        <dbReference type="SAM" id="Phobius"/>
    </source>
</evidence>
<keyword evidence="2" id="KW-1133">Transmembrane helix</keyword>
<evidence type="ECO:0000259" key="3">
    <source>
        <dbReference type="Pfam" id="PF08205"/>
    </source>
</evidence>
<feature type="domain" description="CD80-like immunoglobulin C2-set" evidence="3">
    <location>
        <begin position="18"/>
        <end position="81"/>
    </location>
</feature>
<dbReference type="AlphaFoldDB" id="A0A2G8KLU6"/>
<dbReference type="EMBL" id="MRZV01000488">
    <property type="protein sequence ID" value="PIK48989.1"/>
    <property type="molecule type" value="Genomic_DNA"/>
</dbReference>
<dbReference type="Proteomes" id="UP000230750">
    <property type="component" value="Unassembled WGS sequence"/>
</dbReference>
<dbReference type="InterPro" id="IPR013783">
    <property type="entry name" value="Ig-like_fold"/>
</dbReference>
<evidence type="ECO:0000313" key="4">
    <source>
        <dbReference type="EMBL" id="PIK48989.1"/>
    </source>
</evidence>
<protein>
    <recommendedName>
        <fullName evidence="3">CD80-like immunoglobulin C2-set domain-containing protein</fullName>
    </recommendedName>
</protein>
<reference evidence="4 5" key="1">
    <citation type="journal article" date="2017" name="PLoS Biol.">
        <title>The sea cucumber genome provides insights into morphological evolution and visceral regeneration.</title>
        <authorList>
            <person name="Zhang X."/>
            <person name="Sun L."/>
            <person name="Yuan J."/>
            <person name="Sun Y."/>
            <person name="Gao Y."/>
            <person name="Zhang L."/>
            <person name="Li S."/>
            <person name="Dai H."/>
            <person name="Hamel J.F."/>
            <person name="Liu C."/>
            <person name="Yu Y."/>
            <person name="Liu S."/>
            <person name="Lin W."/>
            <person name="Guo K."/>
            <person name="Jin S."/>
            <person name="Xu P."/>
            <person name="Storey K.B."/>
            <person name="Huan P."/>
            <person name="Zhang T."/>
            <person name="Zhou Y."/>
            <person name="Zhang J."/>
            <person name="Lin C."/>
            <person name="Li X."/>
            <person name="Xing L."/>
            <person name="Huo D."/>
            <person name="Sun M."/>
            <person name="Wang L."/>
            <person name="Mercier A."/>
            <person name="Li F."/>
            <person name="Yang H."/>
            <person name="Xiang J."/>
        </authorList>
    </citation>
    <scope>NUCLEOTIDE SEQUENCE [LARGE SCALE GENOMIC DNA]</scope>
    <source>
        <strain evidence="4">Shaxun</strain>
        <tissue evidence="4">Muscle</tissue>
    </source>
</reference>
<dbReference type="Pfam" id="PF08205">
    <property type="entry name" value="C2-set_2"/>
    <property type="match status" value="1"/>
</dbReference>
<dbReference type="InterPro" id="IPR013162">
    <property type="entry name" value="CD80_C2-set"/>
</dbReference>
<accession>A0A2G8KLU6</accession>
<keyword evidence="2" id="KW-0812">Transmembrane</keyword>
<evidence type="ECO:0000313" key="5">
    <source>
        <dbReference type="Proteomes" id="UP000230750"/>
    </source>
</evidence>
<feature type="transmembrane region" description="Helical" evidence="2">
    <location>
        <begin position="170"/>
        <end position="196"/>
    </location>
</feature>